<feature type="transmembrane region" description="Helical" evidence="1">
    <location>
        <begin position="53"/>
        <end position="72"/>
    </location>
</feature>
<feature type="transmembrane region" description="Helical" evidence="1">
    <location>
        <begin position="211"/>
        <end position="236"/>
    </location>
</feature>
<keyword evidence="1" id="KW-1133">Transmembrane helix</keyword>
<dbReference type="STRING" id="448386.A0A2V3IZX2"/>
<evidence type="ECO:0000313" key="2">
    <source>
        <dbReference type="EMBL" id="PXF47625.1"/>
    </source>
</evidence>
<protein>
    <submittedName>
        <fullName evidence="2">Uncharacterized protein</fullName>
    </submittedName>
</protein>
<dbReference type="InterPro" id="IPR018710">
    <property type="entry name" value="DUF2232"/>
</dbReference>
<name>A0A2V3IZX2_9FLOR</name>
<dbReference type="Proteomes" id="UP000247409">
    <property type="component" value="Unassembled WGS sequence"/>
</dbReference>
<organism evidence="2 3">
    <name type="scientific">Gracilariopsis chorda</name>
    <dbReference type="NCBI Taxonomy" id="448386"/>
    <lineage>
        <taxon>Eukaryota</taxon>
        <taxon>Rhodophyta</taxon>
        <taxon>Florideophyceae</taxon>
        <taxon>Rhodymeniophycidae</taxon>
        <taxon>Gracilariales</taxon>
        <taxon>Gracilariaceae</taxon>
        <taxon>Gracilariopsis</taxon>
    </lineage>
</organism>
<dbReference type="OrthoDB" id="2019412at2759"/>
<dbReference type="EMBL" id="NBIV01000022">
    <property type="protein sequence ID" value="PXF47625.1"/>
    <property type="molecule type" value="Genomic_DNA"/>
</dbReference>
<evidence type="ECO:0000313" key="3">
    <source>
        <dbReference type="Proteomes" id="UP000247409"/>
    </source>
</evidence>
<accession>A0A2V3IZX2</accession>
<evidence type="ECO:0000256" key="1">
    <source>
        <dbReference type="SAM" id="Phobius"/>
    </source>
</evidence>
<reference evidence="2 3" key="1">
    <citation type="journal article" date="2018" name="Mol. Biol. Evol.">
        <title>Analysis of the draft genome of the red seaweed Gracilariopsis chorda provides insights into genome size evolution in Rhodophyta.</title>
        <authorList>
            <person name="Lee J."/>
            <person name="Yang E.C."/>
            <person name="Graf L."/>
            <person name="Yang J.H."/>
            <person name="Qiu H."/>
            <person name="Zel Zion U."/>
            <person name="Chan C.X."/>
            <person name="Stephens T.G."/>
            <person name="Weber A.P.M."/>
            <person name="Boo G.H."/>
            <person name="Boo S.M."/>
            <person name="Kim K.M."/>
            <person name="Shin Y."/>
            <person name="Jung M."/>
            <person name="Lee S.J."/>
            <person name="Yim H.S."/>
            <person name="Lee J.H."/>
            <person name="Bhattacharya D."/>
            <person name="Yoon H.S."/>
        </authorList>
    </citation>
    <scope>NUCLEOTIDE SEQUENCE [LARGE SCALE GENOMIC DNA]</scope>
    <source>
        <strain evidence="2 3">SKKU-2015</strain>
        <tissue evidence="2">Whole body</tissue>
    </source>
</reference>
<proteinExistence type="predicted"/>
<dbReference type="PANTHER" id="PTHR37185:SF3">
    <property type="entry name" value="MEMBRANE PROTEIN"/>
    <property type="match status" value="1"/>
</dbReference>
<keyword evidence="3" id="KW-1185">Reference proteome</keyword>
<feature type="transmembrane region" description="Helical" evidence="1">
    <location>
        <begin position="79"/>
        <end position="98"/>
    </location>
</feature>
<keyword evidence="1" id="KW-0812">Transmembrane</keyword>
<dbReference type="Pfam" id="PF09991">
    <property type="entry name" value="DUF2232"/>
    <property type="match status" value="1"/>
</dbReference>
<sequence>MSGSRARSSVPPKRKATAEEWHELIREFEERSGGSKVVPPDKPILNPAQFESLPYIECAYMTALATVLWYLGRMLRLDAFLLLFYPLPTMYIASKYGLSFATCTILSTLFFVFTIVGPFFAVTYLLNTGLLTAVYARAIWFRLGWRATLLSGAAAKAVGLCLQLLFITPILRYNAWKAVTEQVTLLLENSIKLLKFVGISLTAPSIGAVQIAIIIVIVLHCIYHVFFTLLMANIFLRRIEEEVELKRSPPSMPFVDALIRNAKRTRRR</sequence>
<dbReference type="AlphaFoldDB" id="A0A2V3IZX2"/>
<keyword evidence="1" id="KW-0472">Membrane</keyword>
<dbReference type="PANTHER" id="PTHR37185">
    <property type="entry name" value="MEMBRANE PROTEIN"/>
    <property type="match status" value="1"/>
</dbReference>
<feature type="transmembrane region" description="Helical" evidence="1">
    <location>
        <begin position="147"/>
        <end position="167"/>
    </location>
</feature>
<feature type="transmembrane region" description="Helical" evidence="1">
    <location>
        <begin position="104"/>
        <end position="126"/>
    </location>
</feature>
<gene>
    <name evidence="2" type="ORF">BWQ96_02604</name>
</gene>
<comment type="caution">
    <text evidence="2">The sequence shown here is derived from an EMBL/GenBank/DDBJ whole genome shotgun (WGS) entry which is preliminary data.</text>
</comment>